<dbReference type="AlphaFoldDB" id="A0A9P8VUR5"/>
<dbReference type="InterPro" id="IPR000626">
    <property type="entry name" value="Ubiquitin-like_dom"/>
</dbReference>
<evidence type="ECO:0000256" key="1">
    <source>
        <dbReference type="SAM" id="MobiDB-lite"/>
    </source>
</evidence>
<evidence type="ECO:0000313" key="3">
    <source>
        <dbReference type="EMBL" id="KAH6876730.1"/>
    </source>
</evidence>
<name>A0A9P8VUR5_9HYPO</name>
<evidence type="ECO:0000259" key="2">
    <source>
        <dbReference type="PROSITE" id="PS50053"/>
    </source>
</evidence>
<organism evidence="3 4">
    <name type="scientific">Thelonectria olida</name>
    <dbReference type="NCBI Taxonomy" id="1576542"/>
    <lineage>
        <taxon>Eukaryota</taxon>
        <taxon>Fungi</taxon>
        <taxon>Dikarya</taxon>
        <taxon>Ascomycota</taxon>
        <taxon>Pezizomycotina</taxon>
        <taxon>Sordariomycetes</taxon>
        <taxon>Hypocreomycetidae</taxon>
        <taxon>Hypocreales</taxon>
        <taxon>Nectriaceae</taxon>
        <taxon>Thelonectria</taxon>
    </lineage>
</organism>
<dbReference type="SMART" id="SM00213">
    <property type="entry name" value="UBQ"/>
    <property type="match status" value="1"/>
</dbReference>
<comment type="caution">
    <text evidence="3">The sequence shown here is derived from an EMBL/GenBank/DDBJ whole genome shotgun (WGS) entry which is preliminary data.</text>
</comment>
<gene>
    <name evidence="3" type="ORF">B0T10DRAFT_414146</name>
</gene>
<accession>A0A9P8VUR5</accession>
<dbReference type="EMBL" id="JAGPYM010000033">
    <property type="protein sequence ID" value="KAH6876730.1"/>
    <property type="molecule type" value="Genomic_DNA"/>
</dbReference>
<feature type="compositionally biased region" description="Polar residues" evidence="1">
    <location>
        <begin position="400"/>
        <end position="412"/>
    </location>
</feature>
<proteinExistence type="predicted"/>
<protein>
    <recommendedName>
        <fullName evidence="2">Ubiquitin-like domain-containing protein</fullName>
    </recommendedName>
</protein>
<reference evidence="3 4" key="1">
    <citation type="journal article" date="2021" name="Nat. Commun.">
        <title>Genetic determinants of endophytism in the Arabidopsis root mycobiome.</title>
        <authorList>
            <person name="Mesny F."/>
            <person name="Miyauchi S."/>
            <person name="Thiergart T."/>
            <person name="Pickel B."/>
            <person name="Atanasova L."/>
            <person name="Karlsson M."/>
            <person name="Huettel B."/>
            <person name="Barry K.W."/>
            <person name="Haridas S."/>
            <person name="Chen C."/>
            <person name="Bauer D."/>
            <person name="Andreopoulos W."/>
            <person name="Pangilinan J."/>
            <person name="LaButti K."/>
            <person name="Riley R."/>
            <person name="Lipzen A."/>
            <person name="Clum A."/>
            <person name="Drula E."/>
            <person name="Henrissat B."/>
            <person name="Kohler A."/>
            <person name="Grigoriev I.V."/>
            <person name="Martin F.M."/>
            <person name="Hacquard S."/>
        </authorList>
    </citation>
    <scope>NUCLEOTIDE SEQUENCE [LARGE SCALE GENOMIC DNA]</scope>
    <source>
        <strain evidence="3 4">MPI-CAGE-CH-0241</strain>
    </source>
</reference>
<dbReference type="Gene3D" id="3.10.20.90">
    <property type="entry name" value="Phosphatidylinositol 3-kinase Catalytic Subunit, Chain A, domain 1"/>
    <property type="match status" value="1"/>
</dbReference>
<dbReference type="SUPFAM" id="SSF54236">
    <property type="entry name" value="Ubiquitin-like"/>
    <property type="match status" value="1"/>
</dbReference>
<dbReference type="PROSITE" id="PS50053">
    <property type="entry name" value="UBIQUITIN_2"/>
    <property type="match status" value="1"/>
</dbReference>
<dbReference type="InterPro" id="IPR029071">
    <property type="entry name" value="Ubiquitin-like_domsf"/>
</dbReference>
<keyword evidence="4" id="KW-1185">Reference proteome</keyword>
<evidence type="ECO:0000313" key="4">
    <source>
        <dbReference type="Proteomes" id="UP000777438"/>
    </source>
</evidence>
<feature type="region of interest" description="Disordered" evidence="1">
    <location>
        <begin position="381"/>
        <end position="419"/>
    </location>
</feature>
<feature type="domain" description="Ubiquitin-like" evidence="2">
    <location>
        <begin position="206"/>
        <end position="282"/>
    </location>
</feature>
<sequence>LSIGLWRTVRLPEDGKVYDLPAGLGKFPLVEASPFKEKLAAYGINDADLVIPMYDREAMYLELRLNNFDFSSPQRPFAIRPYIGGINAITGESIETDVGVAAATRNAAQTRLGFPETNEVLGGRPRENQDYIITDISIHDIAVHPQWLDGIAVAPGRVKQFVCVPFGSGKSIEAQKRGKEIFGGIQLEIIPSLPLSHLRKPATKDIELTFHTTTDRRFTIWIDQCALVWDLLLKIKNEHGAGDLDFNRLLFAGRGLEPLGTLDYYGIKNQSIIHLVYKLRGGGPAGGGPGPSKRMAIGAGGAISQNIKADRQPPWIWDYRRGKLINIQIVNSLYFEELTGIVAPTTPIDFKRYLELGVPFFRYYLEDAEALSGSFDNIQSVGPSIKDNDPDDASDPSGGYWSQSPNSCSKCNENAPYRL</sequence>
<dbReference type="OrthoDB" id="1658288at2759"/>
<dbReference type="Proteomes" id="UP000777438">
    <property type="component" value="Unassembled WGS sequence"/>
</dbReference>
<feature type="non-terminal residue" evidence="3">
    <location>
        <position position="1"/>
    </location>
</feature>